<evidence type="ECO:0000313" key="2">
    <source>
        <dbReference type="Proteomes" id="UP000054495"/>
    </source>
</evidence>
<evidence type="ECO:0000313" key="1">
    <source>
        <dbReference type="EMBL" id="EPB68302.1"/>
    </source>
</evidence>
<keyword evidence="2" id="KW-1185">Reference proteome</keyword>
<protein>
    <submittedName>
        <fullName evidence="1">ET module</fullName>
    </submittedName>
</protein>
<dbReference type="Pfam" id="PF01684">
    <property type="entry name" value="ET"/>
    <property type="match status" value="3"/>
</dbReference>
<dbReference type="Proteomes" id="UP000054495">
    <property type="component" value="Unassembled WGS sequence"/>
</dbReference>
<name>A0A0D6LKZ7_9BILA</name>
<accession>A0A0D6LKZ7</accession>
<dbReference type="EMBL" id="KE125460">
    <property type="protein sequence ID" value="EPB68302.1"/>
    <property type="molecule type" value="Genomic_DNA"/>
</dbReference>
<reference evidence="1 2" key="1">
    <citation type="submission" date="2013-05" db="EMBL/GenBank/DDBJ databases">
        <title>Draft genome of the parasitic nematode Anyclostoma ceylanicum.</title>
        <authorList>
            <person name="Mitreva M."/>
        </authorList>
    </citation>
    <scope>NUCLEOTIDE SEQUENCE [LARGE SCALE GENOMIC DNA]</scope>
</reference>
<dbReference type="AlphaFoldDB" id="A0A0D6LKZ7"/>
<gene>
    <name evidence="1" type="ORF">ANCCEY_12600</name>
</gene>
<dbReference type="InterPro" id="IPR002603">
    <property type="entry name" value="ET_repeat"/>
</dbReference>
<sequence length="290" mass="30180">MSYDDENNLFSYQSCKGQCASLTLTTTLQGQTHNATMYTCDPTSVCKSLNMSNQCVTLESGVSGCCCNSDACLTPKKSPGNPLQCYVGLSAPNVGVNVGAEVFCDGMCSSLSGKVNGDSITTFQCVPTSVCKSLGVDNACAGLPGDREVNGCCCDYKNSCSLELANRTDSPANPLTCYVGLSAPMANINIGAEVNCNGMCSSLNAKVNGDNVTTFQCVPRSVCKSFSAYNSCNSLKGDREVTGCCCDTANACNLASRPDIIPPTPAPNTDFPISCWSGIYVNGNPLSNPG</sequence>
<organism evidence="1 2">
    <name type="scientific">Ancylostoma ceylanicum</name>
    <dbReference type="NCBI Taxonomy" id="53326"/>
    <lineage>
        <taxon>Eukaryota</taxon>
        <taxon>Metazoa</taxon>
        <taxon>Ecdysozoa</taxon>
        <taxon>Nematoda</taxon>
        <taxon>Chromadorea</taxon>
        <taxon>Rhabditida</taxon>
        <taxon>Rhabditina</taxon>
        <taxon>Rhabditomorpha</taxon>
        <taxon>Strongyloidea</taxon>
        <taxon>Ancylostomatidae</taxon>
        <taxon>Ancylostomatinae</taxon>
        <taxon>Ancylostoma</taxon>
    </lineage>
</organism>
<proteinExistence type="predicted"/>